<proteinExistence type="predicted"/>
<gene>
    <name evidence="1" type="ORF">LRAMOSA09086</name>
</gene>
<dbReference type="EMBL" id="LK023320">
    <property type="protein sequence ID" value="CDS06558.1"/>
    <property type="molecule type" value="Genomic_DNA"/>
</dbReference>
<protein>
    <submittedName>
        <fullName evidence="1">Uncharacterized protein</fullName>
    </submittedName>
</protein>
<name>A0A077WHT4_9FUNG</name>
<sequence>MANLYSTTKDYSAFGNQGLSNSSMLKYVTGCSSTTAKLDEKDTLVMGYQLHLTGGVWQAYYIGYLWMMQKAAASTCLRDGDNDEPMPSETRAQRYPLDIAILLYSPTSFCIFNESSVASDTQCLHYSLTCSMMWIN</sequence>
<evidence type="ECO:0000313" key="1">
    <source>
        <dbReference type="EMBL" id="CDS06558.1"/>
    </source>
</evidence>
<reference evidence="1" key="1">
    <citation type="journal article" date="2014" name="Genome Announc.">
        <title>De novo whole-genome sequence and genome annotation of Lichtheimia ramosa.</title>
        <authorList>
            <person name="Linde J."/>
            <person name="Schwartze V."/>
            <person name="Binder U."/>
            <person name="Lass-Florl C."/>
            <person name="Voigt K."/>
            <person name="Horn F."/>
        </authorList>
    </citation>
    <scope>NUCLEOTIDE SEQUENCE</scope>
    <source>
        <strain evidence="1">JMRC FSU:6197</strain>
    </source>
</reference>
<accession>A0A077WHT4</accession>
<dbReference type="AlphaFoldDB" id="A0A077WHT4"/>
<organism evidence="1">
    <name type="scientific">Lichtheimia ramosa</name>
    <dbReference type="NCBI Taxonomy" id="688394"/>
    <lineage>
        <taxon>Eukaryota</taxon>
        <taxon>Fungi</taxon>
        <taxon>Fungi incertae sedis</taxon>
        <taxon>Mucoromycota</taxon>
        <taxon>Mucoromycotina</taxon>
        <taxon>Mucoromycetes</taxon>
        <taxon>Mucorales</taxon>
        <taxon>Lichtheimiaceae</taxon>
        <taxon>Lichtheimia</taxon>
    </lineage>
</organism>